<dbReference type="InterPro" id="IPR032675">
    <property type="entry name" value="LRR_dom_sf"/>
</dbReference>
<dbReference type="Proteomes" id="UP000076502">
    <property type="component" value="Unassembled WGS sequence"/>
</dbReference>
<dbReference type="PANTHER" id="PTHR48051">
    <property type="match status" value="1"/>
</dbReference>
<dbReference type="AlphaFoldDB" id="A0A154P093"/>
<dbReference type="SMART" id="SM00364">
    <property type="entry name" value="LRR_BAC"/>
    <property type="match status" value="6"/>
</dbReference>
<keyword evidence="5" id="KW-1185">Reference proteome</keyword>
<dbReference type="EMBL" id="KQ434782">
    <property type="protein sequence ID" value="KZC04560.1"/>
    <property type="molecule type" value="Genomic_DNA"/>
</dbReference>
<evidence type="ECO:0000259" key="3">
    <source>
        <dbReference type="Pfam" id="PF23598"/>
    </source>
</evidence>
<dbReference type="InterPro" id="IPR050216">
    <property type="entry name" value="LRR_domain-containing"/>
</dbReference>
<accession>A0A154P093</accession>
<proteinExistence type="predicted"/>
<dbReference type="Pfam" id="PF23598">
    <property type="entry name" value="LRR_14"/>
    <property type="match status" value="1"/>
</dbReference>
<dbReference type="Gene3D" id="3.80.10.10">
    <property type="entry name" value="Ribonuclease Inhibitor"/>
    <property type="match status" value="1"/>
</dbReference>
<dbReference type="GO" id="GO:0005737">
    <property type="term" value="C:cytoplasm"/>
    <property type="evidence" value="ECO:0007669"/>
    <property type="project" value="TreeGrafter"/>
</dbReference>
<gene>
    <name evidence="4" type="ORF">WN55_00635</name>
</gene>
<keyword evidence="2" id="KW-0677">Repeat</keyword>
<dbReference type="SMART" id="SM00369">
    <property type="entry name" value="LRR_TYP"/>
    <property type="match status" value="8"/>
</dbReference>
<dbReference type="PANTHER" id="PTHR48051:SF1">
    <property type="entry name" value="RAS SUPPRESSOR PROTEIN 1"/>
    <property type="match status" value="1"/>
</dbReference>
<feature type="domain" description="Disease resistance R13L4/SHOC-2-like LRR" evidence="3">
    <location>
        <begin position="250"/>
        <end position="330"/>
    </location>
</feature>
<evidence type="ECO:0000313" key="5">
    <source>
        <dbReference type="Proteomes" id="UP000076502"/>
    </source>
</evidence>
<evidence type="ECO:0000256" key="2">
    <source>
        <dbReference type="ARBA" id="ARBA00022737"/>
    </source>
</evidence>
<dbReference type="SUPFAM" id="SSF52058">
    <property type="entry name" value="L domain-like"/>
    <property type="match status" value="2"/>
</dbReference>
<dbReference type="InterPro" id="IPR001611">
    <property type="entry name" value="Leu-rich_rpt"/>
</dbReference>
<dbReference type="PROSITE" id="PS51450">
    <property type="entry name" value="LRR"/>
    <property type="match status" value="2"/>
</dbReference>
<dbReference type="InterPro" id="IPR003591">
    <property type="entry name" value="Leu-rich_rpt_typical-subtyp"/>
</dbReference>
<dbReference type="OrthoDB" id="2021138at2759"/>
<dbReference type="Pfam" id="PF13855">
    <property type="entry name" value="LRR_8"/>
    <property type="match status" value="1"/>
</dbReference>
<dbReference type="STRING" id="178035.A0A154P093"/>
<reference evidence="4 5" key="1">
    <citation type="submission" date="2015-07" db="EMBL/GenBank/DDBJ databases">
        <title>The genome of Dufourea novaeangliae.</title>
        <authorList>
            <person name="Pan H."/>
            <person name="Kapheim K."/>
        </authorList>
    </citation>
    <scope>NUCLEOTIDE SEQUENCE [LARGE SCALE GENOMIC DNA]</scope>
    <source>
        <strain evidence="4">0120121106</strain>
        <tissue evidence="4">Whole body</tissue>
    </source>
</reference>
<keyword evidence="1" id="KW-0433">Leucine-rich repeat</keyword>
<sequence>MYSITQKRDSDTILTEDIHKQICELMQIQIIENLSFLGNQQYHLPNRLIECLSNLVYLNLSNSQLHDLPNSLNVLKKLKYLRIDSNLFVYIPNIVCELIGMRTLTACNNRIKDVPNNLNNLLNLEELDLNSNKLRNLPNSCSNLNQLKKLSLAHNKFEIIPSCVANGMRNLEEFKNLETVSLNETSFQKFDLPEEPLKVNIKMLSMKQCKLFETILRKITVGMTNLERLIIGNTGAYYGNSFWRMPIESLKEPSSLKEIDISGTGISLIPKMISNFYKLSIMNVSSNNITWLPEEICLLTNLTSLMIDKNNLMMLPKDIGKLVSLNELKAGYNNLYELPVTFEALNNLQYIDLYDNEFEIVPEVLTKLPDLIGLDLEENYFSTEDLLLDRSDGYEKMRNILRGHWGESNKTLRGAKLRLPEASESLSDSKESFSPYSFSSDVTIDNSLEEEALYSLPDGSVNEFANEHWDTSEDSADEFDPNEPREPKRRAYSPFTFYKPFQRVYCPAEFHETRVIHRIIQMLQEGTLVWSSSYAEGQFEDP</sequence>
<protein>
    <submittedName>
        <fullName evidence="4">Leucine-rich repeat protein soc-2 like protein</fullName>
    </submittedName>
</protein>
<organism evidence="4 5">
    <name type="scientific">Dufourea novaeangliae</name>
    <name type="common">Sweat bee</name>
    <dbReference type="NCBI Taxonomy" id="178035"/>
    <lineage>
        <taxon>Eukaryota</taxon>
        <taxon>Metazoa</taxon>
        <taxon>Ecdysozoa</taxon>
        <taxon>Arthropoda</taxon>
        <taxon>Hexapoda</taxon>
        <taxon>Insecta</taxon>
        <taxon>Pterygota</taxon>
        <taxon>Neoptera</taxon>
        <taxon>Endopterygota</taxon>
        <taxon>Hymenoptera</taxon>
        <taxon>Apocrita</taxon>
        <taxon>Aculeata</taxon>
        <taxon>Apoidea</taxon>
        <taxon>Anthophila</taxon>
        <taxon>Halictidae</taxon>
        <taxon>Rophitinae</taxon>
        <taxon>Dufourea</taxon>
    </lineage>
</organism>
<name>A0A154P093_DUFNO</name>
<evidence type="ECO:0000313" key="4">
    <source>
        <dbReference type="EMBL" id="KZC04560.1"/>
    </source>
</evidence>
<dbReference type="InterPro" id="IPR055414">
    <property type="entry name" value="LRR_R13L4/SHOC2-like"/>
</dbReference>
<evidence type="ECO:0000256" key="1">
    <source>
        <dbReference type="ARBA" id="ARBA00022614"/>
    </source>
</evidence>